<name>A0ABW5C9N2_9PROT</name>
<comment type="caution">
    <text evidence="1">The sequence shown here is derived from an EMBL/GenBank/DDBJ whole genome shotgun (WGS) entry which is preliminary data.</text>
</comment>
<dbReference type="EMBL" id="JBHUIY010000006">
    <property type="protein sequence ID" value="MFD2233067.1"/>
    <property type="molecule type" value="Genomic_DNA"/>
</dbReference>
<gene>
    <name evidence="1" type="ORF">ACFSNB_04545</name>
</gene>
<keyword evidence="2" id="KW-1185">Reference proteome</keyword>
<organism evidence="1 2">
    <name type="scientific">Phaeospirillum tilakii</name>
    <dbReference type="NCBI Taxonomy" id="741673"/>
    <lineage>
        <taxon>Bacteria</taxon>
        <taxon>Pseudomonadati</taxon>
        <taxon>Pseudomonadota</taxon>
        <taxon>Alphaproteobacteria</taxon>
        <taxon>Rhodospirillales</taxon>
        <taxon>Rhodospirillaceae</taxon>
        <taxon>Phaeospirillum</taxon>
    </lineage>
</organism>
<protein>
    <recommendedName>
        <fullName evidence="3">Sulfotransferase family protein</fullName>
    </recommendedName>
</protein>
<sequence length="88" mass="9735">MRTILILGMHRSGTSCLTGMLEQAGLPLGEVNTVSRHNRKGNRENNEVMRLNDAVLAASGGRWDQPPPALCWDDLHRAERETLPPAHP</sequence>
<evidence type="ECO:0000313" key="1">
    <source>
        <dbReference type="EMBL" id="MFD2233067.1"/>
    </source>
</evidence>
<dbReference type="Proteomes" id="UP001597296">
    <property type="component" value="Unassembled WGS sequence"/>
</dbReference>
<evidence type="ECO:0000313" key="2">
    <source>
        <dbReference type="Proteomes" id="UP001597296"/>
    </source>
</evidence>
<dbReference type="RefSeq" id="WP_377314851.1">
    <property type="nucleotide sequence ID" value="NZ_JBHUIY010000006.1"/>
</dbReference>
<accession>A0ABW5C9N2</accession>
<reference evidence="2" key="1">
    <citation type="journal article" date="2019" name="Int. J. Syst. Evol. Microbiol.">
        <title>The Global Catalogue of Microorganisms (GCM) 10K type strain sequencing project: providing services to taxonomists for standard genome sequencing and annotation.</title>
        <authorList>
            <consortium name="The Broad Institute Genomics Platform"/>
            <consortium name="The Broad Institute Genome Sequencing Center for Infectious Disease"/>
            <person name="Wu L."/>
            <person name="Ma J."/>
        </authorList>
    </citation>
    <scope>NUCLEOTIDE SEQUENCE [LARGE SCALE GENOMIC DNA]</scope>
    <source>
        <strain evidence="2">KCTC 15012</strain>
    </source>
</reference>
<proteinExistence type="predicted"/>
<evidence type="ECO:0008006" key="3">
    <source>
        <dbReference type="Google" id="ProtNLM"/>
    </source>
</evidence>